<evidence type="ECO:0000313" key="2">
    <source>
        <dbReference type="Proteomes" id="UP000807769"/>
    </source>
</evidence>
<dbReference type="OrthoDB" id="2506088at2759"/>
<gene>
    <name evidence="1" type="ORF">BJ212DRAFT_1448370</name>
</gene>
<comment type="caution">
    <text evidence="1">The sequence shown here is derived from an EMBL/GenBank/DDBJ whole genome shotgun (WGS) entry which is preliminary data.</text>
</comment>
<name>A0A9P7E5A2_9AGAM</name>
<dbReference type="AlphaFoldDB" id="A0A9P7E5A2"/>
<dbReference type="RefSeq" id="XP_041189959.1">
    <property type="nucleotide sequence ID" value="XM_041338533.1"/>
</dbReference>
<keyword evidence="2" id="KW-1185">Reference proteome</keyword>
<dbReference type="GeneID" id="64632549"/>
<dbReference type="PANTHER" id="PTHR31912">
    <property type="entry name" value="IP13529P"/>
    <property type="match status" value="1"/>
</dbReference>
<evidence type="ECO:0000313" key="1">
    <source>
        <dbReference type="EMBL" id="KAG1811360.1"/>
    </source>
</evidence>
<reference evidence="1" key="1">
    <citation type="journal article" date="2020" name="New Phytol.">
        <title>Comparative genomics reveals dynamic genome evolution in host specialist ectomycorrhizal fungi.</title>
        <authorList>
            <person name="Lofgren L.A."/>
            <person name="Nguyen N.H."/>
            <person name="Vilgalys R."/>
            <person name="Ruytinx J."/>
            <person name="Liao H.L."/>
            <person name="Branco S."/>
            <person name="Kuo A."/>
            <person name="LaButti K."/>
            <person name="Lipzen A."/>
            <person name="Andreopoulos W."/>
            <person name="Pangilinan J."/>
            <person name="Riley R."/>
            <person name="Hundley H."/>
            <person name="Na H."/>
            <person name="Barry K."/>
            <person name="Grigoriev I.V."/>
            <person name="Stajich J.E."/>
            <person name="Kennedy P.G."/>
        </authorList>
    </citation>
    <scope>NUCLEOTIDE SEQUENCE</scope>
    <source>
        <strain evidence="1">MN1</strain>
    </source>
</reference>
<dbReference type="PANTHER" id="PTHR31912:SF34">
    <property type="entry name" value="NOTOCHORD-RELATED PROTEIN"/>
    <property type="match status" value="1"/>
</dbReference>
<accession>A0A9P7E5A2</accession>
<organism evidence="1 2">
    <name type="scientific">Suillus subaureus</name>
    <dbReference type="NCBI Taxonomy" id="48587"/>
    <lineage>
        <taxon>Eukaryota</taxon>
        <taxon>Fungi</taxon>
        <taxon>Dikarya</taxon>
        <taxon>Basidiomycota</taxon>
        <taxon>Agaricomycotina</taxon>
        <taxon>Agaricomycetes</taxon>
        <taxon>Agaricomycetidae</taxon>
        <taxon>Boletales</taxon>
        <taxon>Suillineae</taxon>
        <taxon>Suillaceae</taxon>
        <taxon>Suillus</taxon>
    </lineage>
</organism>
<sequence>MVPLIIFMDNISSNISKQWNKHHTIYMSNVNLPHEMLEKEFFVHFVMSSPHAAPMELMWAMKQFICNAATSGVAAWDCKDNKEVLLIPCGLFIAGDNPMQAEECSHSGLNCNYFCQTCDIGGTKEYKASKDGYSSLFASGNLQTPEGTAVNIWEQFEMALKPGATEKIKNLVSMTGICDTALNSIMNTLVELEKKLRKCTVGTQAKSEAEVTAALEREFEELLQGDKLKDTLNPLLGMNGLDIHMDTPTEILHTVLLGIVKYFWGQTVFLLDKAKLMDIFQTCLQSVDTDGLNAPCLNAGYICHYKGSLIGKHFKSLSQVMPFIIYDLVPSTVLNAWTIMGKLIVLIWHTKILNTKAYLVG</sequence>
<protein>
    <submittedName>
        <fullName evidence="1">Uncharacterized protein</fullName>
    </submittedName>
</protein>
<proteinExistence type="predicted"/>
<dbReference type="Proteomes" id="UP000807769">
    <property type="component" value="Unassembled WGS sequence"/>
</dbReference>
<dbReference type="EMBL" id="JABBWG010000029">
    <property type="protein sequence ID" value="KAG1811360.1"/>
    <property type="molecule type" value="Genomic_DNA"/>
</dbReference>